<dbReference type="AlphaFoldDB" id="A0A381RNF1"/>
<dbReference type="PANTHER" id="PTHR45980">
    <property type="match status" value="1"/>
</dbReference>
<evidence type="ECO:0000256" key="3">
    <source>
        <dbReference type="ARBA" id="ARBA00022825"/>
    </source>
</evidence>
<name>A0A381RNF1_9ZZZZ</name>
<feature type="domain" description="Protease Do-like PDZ" evidence="4">
    <location>
        <begin position="357"/>
        <end position="518"/>
    </location>
</feature>
<keyword evidence="1" id="KW-0645">Protease</keyword>
<dbReference type="GO" id="GO:0004252">
    <property type="term" value="F:serine-type endopeptidase activity"/>
    <property type="evidence" value="ECO:0007669"/>
    <property type="project" value="TreeGrafter"/>
</dbReference>
<evidence type="ECO:0000256" key="2">
    <source>
        <dbReference type="ARBA" id="ARBA00022801"/>
    </source>
</evidence>
<dbReference type="Gene3D" id="3.20.190.20">
    <property type="match status" value="1"/>
</dbReference>
<protein>
    <recommendedName>
        <fullName evidence="4">Protease Do-like PDZ domain-containing protein</fullName>
    </recommendedName>
</protein>
<accession>A0A381RNF1</accession>
<dbReference type="Pfam" id="PF17815">
    <property type="entry name" value="PDZ_3"/>
    <property type="match status" value="1"/>
</dbReference>
<dbReference type="PANTHER" id="PTHR45980:SF9">
    <property type="entry name" value="PROTEASE DO-LIKE 10, MITOCHONDRIAL-RELATED"/>
    <property type="match status" value="1"/>
</dbReference>
<dbReference type="GO" id="GO:0006508">
    <property type="term" value="P:proteolysis"/>
    <property type="evidence" value="ECO:0007669"/>
    <property type="project" value="UniProtKB-KW"/>
</dbReference>
<dbReference type="InterPro" id="IPR041517">
    <property type="entry name" value="DEGP_PDZ"/>
</dbReference>
<sequence length="522" mass="59135">MGCSLFGTIFLFTCALQAKSPEIKPWFHQAVLLKTYQQSYDWRIPWEKRDIRTQTGMAIVVRLPQSSKSKVSESVDSQTLYLLTTAEMVADATLIEATRKGIRKPFQAKLVVMDYAANLALLQIEKAKFWGNLSPVEWAPVKSRTNSDANNIYTLKIKSQDEWDMESGIIDRMAVGHREVSDAWFPLLKLRGVSQSGQGYPLLQDNETVGMILEAGGGEAKAMQAEMLLEFLRHASNEPYRSLAHRGFIWQRLPQGSTADYFQIPSGKPGIWVSRVLPYGTGSDVLIHGDYLTKIGKWTLSHDGKVKHPEWGLSLFDLLFLDQLKVGDSVVLEVIRAGKPIVLKTKVSAYEEDGRTVPLKRVGHSPRYVIQGGFLFQELTLNYLRMWGANWRTRAPMRLRLFLEQNKTVMIDGKNKTSDSYSATKDSTELPPRIVLVTQVIPDPLNIGYQELSNAIVLQVNGRYINRLKDVPDAFLYPQDDFHRIDFLPGAERLSVVLPVAELEKSNRRIKNNFRIPKLQAL</sequence>
<keyword evidence="3" id="KW-0720">Serine protease</keyword>
<evidence type="ECO:0000313" key="5">
    <source>
        <dbReference type="EMBL" id="SUZ93390.1"/>
    </source>
</evidence>
<evidence type="ECO:0000256" key="1">
    <source>
        <dbReference type="ARBA" id="ARBA00022670"/>
    </source>
</evidence>
<gene>
    <name evidence="5" type="ORF">METZ01_LOCUS46244</name>
</gene>
<evidence type="ECO:0000259" key="4">
    <source>
        <dbReference type="Pfam" id="PF17815"/>
    </source>
</evidence>
<organism evidence="5">
    <name type="scientific">marine metagenome</name>
    <dbReference type="NCBI Taxonomy" id="408172"/>
    <lineage>
        <taxon>unclassified sequences</taxon>
        <taxon>metagenomes</taxon>
        <taxon>ecological metagenomes</taxon>
    </lineage>
</organism>
<dbReference type="InterPro" id="IPR046449">
    <property type="entry name" value="DEGP_PDZ_sf"/>
</dbReference>
<proteinExistence type="predicted"/>
<keyword evidence="2" id="KW-0378">Hydrolase</keyword>
<reference evidence="5" key="1">
    <citation type="submission" date="2018-05" db="EMBL/GenBank/DDBJ databases">
        <authorList>
            <person name="Lanie J.A."/>
            <person name="Ng W.-L."/>
            <person name="Kazmierczak K.M."/>
            <person name="Andrzejewski T.M."/>
            <person name="Davidsen T.M."/>
            <person name="Wayne K.J."/>
            <person name="Tettelin H."/>
            <person name="Glass J.I."/>
            <person name="Rusch D."/>
            <person name="Podicherti R."/>
            <person name="Tsui H.-C.T."/>
            <person name="Winkler M.E."/>
        </authorList>
    </citation>
    <scope>NUCLEOTIDE SEQUENCE</scope>
</reference>
<dbReference type="EMBL" id="UINC01002142">
    <property type="protein sequence ID" value="SUZ93390.1"/>
    <property type="molecule type" value="Genomic_DNA"/>
</dbReference>